<dbReference type="GO" id="GO:0000179">
    <property type="term" value="F:rRNA (adenine-N6,N6-)-dimethyltransferase activity"/>
    <property type="evidence" value="ECO:0007669"/>
    <property type="project" value="InterPro"/>
</dbReference>
<dbReference type="RefSeq" id="WP_116883955.1">
    <property type="nucleotide sequence ID" value="NZ_CAJKCJ010000017.1"/>
</dbReference>
<dbReference type="InterPro" id="IPR029063">
    <property type="entry name" value="SAM-dependent_MTases_sf"/>
</dbReference>
<evidence type="ECO:0000313" key="5">
    <source>
        <dbReference type="EMBL" id="NMD87302.1"/>
    </source>
</evidence>
<dbReference type="Proteomes" id="UP000245959">
    <property type="component" value="Unassembled WGS sequence"/>
</dbReference>
<evidence type="ECO:0000313" key="6">
    <source>
        <dbReference type="EMBL" id="PVY41532.1"/>
    </source>
</evidence>
<proteinExistence type="predicted"/>
<evidence type="ECO:0000256" key="3">
    <source>
        <dbReference type="ARBA" id="ARBA00022691"/>
    </source>
</evidence>
<evidence type="ECO:0000256" key="1">
    <source>
        <dbReference type="ARBA" id="ARBA00022603"/>
    </source>
</evidence>
<accession>A0A2U1AYT7</accession>
<keyword evidence="2 6" id="KW-0808">Transferase</keyword>
<dbReference type="Proteomes" id="UP000576225">
    <property type="component" value="Unassembled WGS sequence"/>
</dbReference>
<dbReference type="GO" id="GO:0003723">
    <property type="term" value="F:RNA binding"/>
    <property type="evidence" value="ECO:0007669"/>
    <property type="project" value="UniProtKB-KW"/>
</dbReference>
<dbReference type="CDD" id="cd02440">
    <property type="entry name" value="AdoMet_MTases"/>
    <property type="match status" value="1"/>
</dbReference>
<comment type="caution">
    <text evidence="6">The sequence shown here is derived from an EMBL/GenBank/DDBJ whole genome shotgun (WGS) entry which is preliminary data.</text>
</comment>
<protein>
    <submittedName>
        <fullName evidence="6">Phospholipid N-methyltransferase</fullName>
    </submittedName>
    <submittedName>
        <fullName evidence="5">SAM-dependent methyltransferase</fullName>
    </submittedName>
</protein>
<evidence type="ECO:0000259" key="4">
    <source>
        <dbReference type="SMART" id="SM00650"/>
    </source>
</evidence>
<organism evidence="6 7">
    <name type="scientific">Victivallis vadensis</name>
    <dbReference type="NCBI Taxonomy" id="172901"/>
    <lineage>
        <taxon>Bacteria</taxon>
        <taxon>Pseudomonadati</taxon>
        <taxon>Lentisphaerota</taxon>
        <taxon>Lentisphaeria</taxon>
        <taxon>Victivallales</taxon>
        <taxon>Victivallaceae</taxon>
        <taxon>Victivallis</taxon>
    </lineage>
</organism>
<dbReference type="SUPFAM" id="SSF53335">
    <property type="entry name" value="S-adenosyl-L-methionine-dependent methyltransferases"/>
    <property type="match status" value="1"/>
</dbReference>
<dbReference type="GeneID" id="78295261"/>
<dbReference type="SMART" id="SM00650">
    <property type="entry name" value="rADc"/>
    <property type="match status" value="1"/>
</dbReference>
<gene>
    <name evidence="6" type="ORF">C8D82_1134</name>
    <name evidence="5" type="ORF">HF882_11975</name>
</gene>
<dbReference type="EMBL" id="JABAEW010000022">
    <property type="protein sequence ID" value="NMD87302.1"/>
    <property type="molecule type" value="Genomic_DNA"/>
</dbReference>
<name>A0A2U1AYT7_9BACT</name>
<dbReference type="AlphaFoldDB" id="A0A2U1AYT7"/>
<sequence length="191" mass="20912">MGKAVLFKRFLQHPTQVGALCPSSCALCRAMASEIGVENAGLVVELGPGTGVITRELVRRLPENGKLLAVELDELLCEHLKRTFPEVEICHDSASNLGGILKERGLPPVNAVVSGLPWAVFPESLQREILGALVENLSEGGYFATFAYLQGLMLPAGIRFRKLLNELFSEVTTSRVVWKNLPPALVYRCRK</sequence>
<keyword evidence="1 6" id="KW-0489">Methyltransferase</keyword>
<feature type="domain" description="Ribosomal RNA adenine methylase transferase N-terminal" evidence="4">
    <location>
        <begin position="27"/>
        <end position="162"/>
    </location>
</feature>
<dbReference type="PROSITE" id="PS01131">
    <property type="entry name" value="RRNA_A_DIMETH"/>
    <property type="match status" value="1"/>
</dbReference>
<evidence type="ECO:0000256" key="2">
    <source>
        <dbReference type="ARBA" id="ARBA00022679"/>
    </source>
</evidence>
<reference evidence="6 7" key="1">
    <citation type="submission" date="2018-04" db="EMBL/GenBank/DDBJ databases">
        <title>Genomic Encyclopedia of Type Strains, Phase IV (KMG-IV): sequencing the most valuable type-strain genomes for metagenomic binning, comparative biology and taxonomic classification.</title>
        <authorList>
            <person name="Goeker M."/>
        </authorList>
    </citation>
    <scope>NUCLEOTIDE SEQUENCE [LARGE SCALE GENOMIC DNA]</scope>
    <source>
        <strain evidence="6 7">DSM 14823</strain>
    </source>
</reference>
<dbReference type="Gene3D" id="3.40.50.150">
    <property type="entry name" value="Vaccinia Virus protein VP39"/>
    <property type="match status" value="1"/>
</dbReference>
<dbReference type="InterPro" id="IPR020596">
    <property type="entry name" value="rRNA_Ade_Mease_Trfase_CS"/>
</dbReference>
<reference evidence="5 8" key="2">
    <citation type="submission" date="2020-04" db="EMBL/GenBank/DDBJ databases">
        <authorList>
            <person name="Hitch T.C.A."/>
            <person name="Wylensek D."/>
            <person name="Clavel T."/>
        </authorList>
    </citation>
    <scope>NUCLEOTIDE SEQUENCE [LARGE SCALE GENOMIC DNA]</scope>
    <source>
        <strain evidence="5 8">COR2-253-APC-1A</strain>
    </source>
</reference>
<keyword evidence="3" id="KW-0949">S-adenosyl-L-methionine</keyword>
<evidence type="ECO:0000313" key="8">
    <source>
        <dbReference type="Proteomes" id="UP000576225"/>
    </source>
</evidence>
<dbReference type="EMBL" id="QEKH01000013">
    <property type="protein sequence ID" value="PVY41532.1"/>
    <property type="molecule type" value="Genomic_DNA"/>
</dbReference>
<keyword evidence="7" id="KW-1185">Reference proteome</keyword>
<evidence type="ECO:0000313" key="7">
    <source>
        <dbReference type="Proteomes" id="UP000245959"/>
    </source>
</evidence>
<dbReference type="InterPro" id="IPR020598">
    <property type="entry name" value="rRNA_Ade_methylase_Trfase_N"/>
</dbReference>